<sequence length="196" mass="21050">MQPKSRILLPFLAFTAGILLLSAAAVVYLVPQSRPAATSAVGGPFTLVNQDGKTLTERDFAGATHLIFFGFTHCPDVCPTTLQQITDVLAALGPKADKLKVAFVTVDPERDDPAALKDYLSSFDPRIAGLTGTPEQVTAALKAYRGYAKKVEDKSGGYVMEHTALVYIMDANNNFVTALNLQRPPQEAAAELAKRI</sequence>
<dbReference type="RefSeq" id="WP_183505622.1">
    <property type="nucleotide sequence ID" value="NZ_BSPG01000026.1"/>
</dbReference>
<dbReference type="FunFam" id="3.40.30.10:FF:000013">
    <property type="entry name" value="Blast:Protein SCO1 homolog, mitochondrial"/>
    <property type="match status" value="1"/>
</dbReference>
<evidence type="ECO:0000256" key="4">
    <source>
        <dbReference type="PIRSR" id="PIRSR603782-2"/>
    </source>
</evidence>
<dbReference type="InterPro" id="IPR003782">
    <property type="entry name" value="SCO1/SenC"/>
</dbReference>
<proteinExistence type="inferred from homology"/>
<reference evidence="6 7" key="3">
    <citation type="submission" date="2020-08" db="EMBL/GenBank/DDBJ databases">
        <title>Genomic Encyclopedia of Type Strains, Phase IV (KMG-IV): sequencing the most valuable type-strain genomes for metagenomic binning, comparative biology and taxonomic classification.</title>
        <authorList>
            <person name="Goeker M."/>
        </authorList>
    </citation>
    <scope>NUCLEOTIDE SEQUENCE [LARGE SCALE GENOMIC DNA]</scope>
    <source>
        <strain evidence="6 7">DSM 24105</strain>
    </source>
</reference>
<dbReference type="InterPro" id="IPR036249">
    <property type="entry name" value="Thioredoxin-like_sf"/>
</dbReference>
<dbReference type="SUPFAM" id="SSF52833">
    <property type="entry name" value="Thioredoxin-like"/>
    <property type="match status" value="1"/>
</dbReference>
<reference evidence="5" key="4">
    <citation type="submission" date="2023-01" db="EMBL/GenBank/DDBJ databases">
        <title>Draft genome sequence of Methylobacterium brachythecii strain NBRC 107710.</title>
        <authorList>
            <person name="Sun Q."/>
            <person name="Mori K."/>
        </authorList>
    </citation>
    <scope>NUCLEOTIDE SEQUENCE</scope>
    <source>
        <strain evidence="5">NBRC 107710</strain>
    </source>
</reference>
<dbReference type="Pfam" id="PF02630">
    <property type="entry name" value="SCO1-SenC"/>
    <property type="match status" value="1"/>
</dbReference>
<evidence type="ECO:0000313" key="6">
    <source>
        <dbReference type="EMBL" id="MBB3903068.1"/>
    </source>
</evidence>
<name>A0A7W6AGT2_9HYPH</name>
<protein>
    <submittedName>
        <fullName evidence="5">Copper-binding protein</fullName>
    </submittedName>
    <submittedName>
        <fullName evidence="6">Protein SCO1/2</fullName>
    </submittedName>
</protein>
<feature type="binding site" evidence="3">
    <location>
        <position position="78"/>
    </location>
    <ligand>
        <name>Cu cation</name>
        <dbReference type="ChEBI" id="CHEBI:23378"/>
    </ligand>
</feature>
<evidence type="ECO:0000313" key="8">
    <source>
        <dbReference type="Proteomes" id="UP001156881"/>
    </source>
</evidence>
<keyword evidence="2 3" id="KW-0186">Copper</keyword>
<comment type="caution">
    <text evidence="6">The sequence shown here is derived from an EMBL/GenBank/DDBJ whole genome shotgun (WGS) entry which is preliminary data.</text>
</comment>
<dbReference type="GO" id="GO:0046872">
    <property type="term" value="F:metal ion binding"/>
    <property type="evidence" value="ECO:0007669"/>
    <property type="project" value="UniProtKB-KW"/>
</dbReference>
<reference evidence="8" key="2">
    <citation type="journal article" date="2019" name="Int. J. Syst. Evol. Microbiol.">
        <title>The Global Catalogue of Microorganisms (GCM) 10K type strain sequencing project: providing services to taxonomists for standard genome sequencing and annotation.</title>
        <authorList>
            <consortium name="The Broad Institute Genomics Platform"/>
            <consortium name="The Broad Institute Genome Sequencing Center for Infectious Disease"/>
            <person name="Wu L."/>
            <person name="Ma J."/>
        </authorList>
    </citation>
    <scope>NUCLEOTIDE SEQUENCE [LARGE SCALE GENOMIC DNA]</scope>
    <source>
        <strain evidence="8">NBRC 107710</strain>
    </source>
</reference>
<dbReference type="CDD" id="cd02968">
    <property type="entry name" value="SCO"/>
    <property type="match status" value="1"/>
</dbReference>
<organism evidence="6 7">
    <name type="scientific">Methylobacterium brachythecii</name>
    <dbReference type="NCBI Taxonomy" id="1176177"/>
    <lineage>
        <taxon>Bacteria</taxon>
        <taxon>Pseudomonadati</taxon>
        <taxon>Pseudomonadota</taxon>
        <taxon>Alphaproteobacteria</taxon>
        <taxon>Hyphomicrobiales</taxon>
        <taxon>Methylobacteriaceae</taxon>
        <taxon>Methylobacterium</taxon>
    </lineage>
</organism>
<keyword evidence="8" id="KW-1185">Reference proteome</keyword>
<evidence type="ECO:0000313" key="7">
    <source>
        <dbReference type="Proteomes" id="UP000517759"/>
    </source>
</evidence>
<dbReference type="Proteomes" id="UP001156881">
    <property type="component" value="Unassembled WGS sequence"/>
</dbReference>
<dbReference type="Proteomes" id="UP000517759">
    <property type="component" value="Unassembled WGS sequence"/>
</dbReference>
<evidence type="ECO:0000256" key="1">
    <source>
        <dbReference type="ARBA" id="ARBA00010996"/>
    </source>
</evidence>
<gene>
    <name evidence="5" type="ORF">GCM10007884_36870</name>
    <name evidence="6" type="ORF">GGR33_002570</name>
</gene>
<evidence type="ECO:0000313" key="5">
    <source>
        <dbReference type="EMBL" id="GLS45696.1"/>
    </source>
</evidence>
<dbReference type="EMBL" id="JACIDN010000004">
    <property type="protein sequence ID" value="MBB3903068.1"/>
    <property type="molecule type" value="Genomic_DNA"/>
</dbReference>
<dbReference type="Gene3D" id="3.40.30.10">
    <property type="entry name" value="Glutaredoxin"/>
    <property type="match status" value="1"/>
</dbReference>
<feature type="binding site" evidence="3">
    <location>
        <position position="162"/>
    </location>
    <ligand>
        <name>Cu cation</name>
        <dbReference type="ChEBI" id="CHEBI:23378"/>
    </ligand>
</feature>
<dbReference type="PANTHER" id="PTHR12151">
    <property type="entry name" value="ELECTRON TRANSPORT PROTIN SCO1/SENC FAMILY MEMBER"/>
    <property type="match status" value="1"/>
</dbReference>
<keyword evidence="3" id="KW-0479">Metal-binding</keyword>
<evidence type="ECO:0000256" key="2">
    <source>
        <dbReference type="ARBA" id="ARBA00023008"/>
    </source>
</evidence>
<comment type="similarity">
    <text evidence="1">Belongs to the SCO1/2 family.</text>
</comment>
<evidence type="ECO:0000256" key="3">
    <source>
        <dbReference type="PIRSR" id="PIRSR603782-1"/>
    </source>
</evidence>
<accession>A0A7W6AGT2</accession>
<keyword evidence="4" id="KW-1015">Disulfide bond</keyword>
<feature type="disulfide bond" description="Redox-active" evidence="4">
    <location>
        <begin position="74"/>
        <end position="78"/>
    </location>
</feature>
<dbReference type="EMBL" id="BSPG01000026">
    <property type="protein sequence ID" value="GLS45696.1"/>
    <property type="molecule type" value="Genomic_DNA"/>
</dbReference>
<reference evidence="5" key="1">
    <citation type="journal article" date="2014" name="Int. J. Syst. Evol. Microbiol.">
        <title>Complete genome of a new Firmicutes species belonging to the dominant human colonic microbiota ('Ruminococcus bicirculans') reveals two chromosomes and a selective capacity to utilize plant glucans.</title>
        <authorList>
            <consortium name="NISC Comparative Sequencing Program"/>
            <person name="Wegmann U."/>
            <person name="Louis P."/>
            <person name="Goesmann A."/>
            <person name="Henrissat B."/>
            <person name="Duncan S.H."/>
            <person name="Flint H.J."/>
        </authorList>
    </citation>
    <scope>NUCLEOTIDE SEQUENCE</scope>
    <source>
        <strain evidence="5">NBRC 107710</strain>
    </source>
</reference>
<feature type="binding site" evidence="3">
    <location>
        <position position="74"/>
    </location>
    <ligand>
        <name>Cu cation</name>
        <dbReference type="ChEBI" id="CHEBI:23378"/>
    </ligand>
</feature>
<dbReference type="AlphaFoldDB" id="A0A7W6AGT2"/>
<dbReference type="PANTHER" id="PTHR12151:SF25">
    <property type="entry name" value="LINALOOL DEHYDRATASE_ISOMERASE DOMAIN-CONTAINING PROTEIN"/>
    <property type="match status" value="1"/>
</dbReference>